<organism evidence="1 2">
    <name type="scientific">Salmonella enterica subsp. enterica serovar Alachua str. R6-377</name>
    <dbReference type="NCBI Taxonomy" id="913241"/>
    <lineage>
        <taxon>Bacteria</taxon>
        <taxon>Pseudomonadati</taxon>
        <taxon>Pseudomonadota</taxon>
        <taxon>Gammaproteobacteria</taxon>
        <taxon>Enterobacterales</taxon>
        <taxon>Enterobacteriaceae</taxon>
        <taxon>Salmonella</taxon>
    </lineage>
</organism>
<protein>
    <submittedName>
        <fullName evidence="1">Uncharacterized protein</fullName>
    </submittedName>
</protein>
<comment type="caution">
    <text evidence="1">The sequence shown here is derived from an EMBL/GenBank/DDBJ whole genome shotgun (WGS) entry which is preliminary data.</text>
</comment>
<dbReference type="EMBL" id="AFCJ01001445">
    <property type="protein sequence ID" value="EHC36442.1"/>
    <property type="molecule type" value="Genomic_DNA"/>
</dbReference>
<evidence type="ECO:0000313" key="2">
    <source>
        <dbReference type="Proteomes" id="UP000004642"/>
    </source>
</evidence>
<reference evidence="1 2" key="1">
    <citation type="journal article" date="2011" name="BMC Genomics">
        <title>Genome sequencing reveals diversification of virulence factor content and possible host adaptation in distinct subpopulations of Salmonella enterica.</title>
        <authorList>
            <person name="den Bakker H.C."/>
            <person name="Moreno Switt A.I."/>
            <person name="Govoni G."/>
            <person name="Cummings C.A."/>
            <person name="Ranieri M.L."/>
            <person name="Degoricija L."/>
            <person name="Hoelzer K."/>
            <person name="Rodriguez-Rivera L.D."/>
            <person name="Brown S."/>
            <person name="Bolchacova E."/>
            <person name="Furtado M.R."/>
            <person name="Wiedmann M."/>
        </authorList>
    </citation>
    <scope>NUCLEOTIDE SEQUENCE [LARGE SCALE GENOMIC DNA]</scope>
    <source>
        <strain evidence="1 2">R6-377</strain>
    </source>
</reference>
<gene>
    <name evidence="1" type="ORF">LTSEALA_3356</name>
</gene>
<dbReference type="AlphaFoldDB" id="G5LR57"/>
<dbReference type="Proteomes" id="UP000004642">
    <property type="component" value="Unassembled WGS sequence"/>
</dbReference>
<accession>G5LR57</accession>
<evidence type="ECO:0000313" key="1">
    <source>
        <dbReference type="EMBL" id="EHC36442.1"/>
    </source>
</evidence>
<feature type="non-terminal residue" evidence="1">
    <location>
        <position position="1"/>
    </location>
</feature>
<name>G5LR57_SALET</name>
<proteinExistence type="predicted"/>
<sequence>PLDAKARDLRRACGCVRLARWMKMSSPAPVCAAGSAFRRVHTTR</sequence>